<name>A0ABR0CSR9_9LAMI</name>
<organism evidence="1 2">
    <name type="scientific">Penstemon davidsonii</name>
    <dbReference type="NCBI Taxonomy" id="160366"/>
    <lineage>
        <taxon>Eukaryota</taxon>
        <taxon>Viridiplantae</taxon>
        <taxon>Streptophyta</taxon>
        <taxon>Embryophyta</taxon>
        <taxon>Tracheophyta</taxon>
        <taxon>Spermatophyta</taxon>
        <taxon>Magnoliopsida</taxon>
        <taxon>eudicotyledons</taxon>
        <taxon>Gunneridae</taxon>
        <taxon>Pentapetalae</taxon>
        <taxon>asterids</taxon>
        <taxon>lamiids</taxon>
        <taxon>Lamiales</taxon>
        <taxon>Plantaginaceae</taxon>
        <taxon>Cheloneae</taxon>
        <taxon>Penstemon</taxon>
    </lineage>
</organism>
<protein>
    <submittedName>
        <fullName evidence="1">Uncharacterized protein</fullName>
    </submittedName>
</protein>
<reference evidence="1 2" key="1">
    <citation type="journal article" date="2023" name="bioRxiv">
        <title>Genome report: Whole genome sequence and annotation of Penstemon davidsonii.</title>
        <authorList>
            <person name="Ostevik K.L."/>
            <person name="Alabady M."/>
            <person name="Zhang M."/>
            <person name="Rausher M.D."/>
        </authorList>
    </citation>
    <scope>NUCLEOTIDE SEQUENCE [LARGE SCALE GENOMIC DNA]</scope>
    <source>
        <strain evidence="1">DNT005</strain>
        <tissue evidence="1">Whole leaf</tissue>
    </source>
</reference>
<dbReference type="Proteomes" id="UP001291926">
    <property type="component" value="Unassembled WGS sequence"/>
</dbReference>
<keyword evidence="2" id="KW-1185">Reference proteome</keyword>
<evidence type="ECO:0000313" key="1">
    <source>
        <dbReference type="EMBL" id="KAK4480124.1"/>
    </source>
</evidence>
<comment type="caution">
    <text evidence="1">The sequence shown here is derived from an EMBL/GenBank/DDBJ whole genome shotgun (WGS) entry which is preliminary data.</text>
</comment>
<dbReference type="EMBL" id="JAYDYQ010002686">
    <property type="protein sequence ID" value="KAK4480124.1"/>
    <property type="molecule type" value="Genomic_DNA"/>
</dbReference>
<sequence length="88" mass="9982">MVPPKWIKFEIKLADEAIHANWVLGGIQKNDSGFSDSYPLVKVVGSSGSDLRSPEARLKFESYWRHHTGDDLYHLHSSVRTVNTQSSR</sequence>
<gene>
    <name evidence="1" type="ORF">RD792_013181</name>
</gene>
<accession>A0ABR0CSR9</accession>
<evidence type="ECO:0000313" key="2">
    <source>
        <dbReference type="Proteomes" id="UP001291926"/>
    </source>
</evidence>
<proteinExistence type="predicted"/>